<dbReference type="Pfam" id="PF04677">
    <property type="entry name" value="CwfJ_C_1"/>
    <property type="match status" value="1"/>
</dbReference>
<dbReference type="Proteomes" id="UP000267821">
    <property type="component" value="Unassembled WGS sequence"/>
</dbReference>
<dbReference type="Pfam" id="PF04676">
    <property type="entry name" value="CwfJ_C_2"/>
    <property type="match status" value="1"/>
</dbReference>
<gene>
    <name evidence="4" type="ORF">L211DRAFT_845105</name>
</gene>
<dbReference type="PANTHER" id="PTHR12072">
    <property type="entry name" value="CWF19, CELL CYCLE CONTROL PROTEIN"/>
    <property type="match status" value="1"/>
</dbReference>
<proteinExistence type="predicted"/>
<sequence length="604" mass="66545">MAIKMYSNNIPQEPAFSFLKNYVIGATHGFLPAFLPKLSALHSKQQFALAIILGDVFSSPSDSEDESKDEFIQKLLSGEIEIPLPTYFSVGRNELPQQIKDILESREGKDSGGEVCSNLFFLGRKGVLVTSEGVRIVFLGGREASGDEEGENVEGNTTRPWYTAQEASALKGANSADILVTYDWPANVDWNSKIPVPKAAEGGLPGKSRAVRELARRLRPKYHFIVGEEEVFWEREPYRNEVLEKDRERMALGGTGVGVGATRVISLANWGNKGKVKSLYAFNLNVSDRTAVETLPPNTTESPYVGLGNTESRKRPLPDTGTADEFPVEVGANGAFFWGDRGQSRDNQGIEYGRRGKRWRSGGRGHDNQPRPPPGPGSCFFCLSNPTSAKHLLVSIGTDAYLTTAKGPLTTAAINPPGLSFPGHVLVIPLSHSPILAHIDDAQSKKDTYTEMIRYRGALDAMFSSRSCGAVCFEVARPTGVHTHWQVLPLRTSLLPKVEDAFKEAAQKENYGDFVESFGDQLGDVESSYFRVWISGMAEGKWLVLAIKEREYFDLQFGRRVVAGVIGGGAEKRVNWKDCEQSIEEEVEDAKGFKDGFKEFDFTL</sequence>
<evidence type="ECO:0000313" key="5">
    <source>
        <dbReference type="Proteomes" id="UP000267821"/>
    </source>
</evidence>
<dbReference type="EMBL" id="ML121528">
    <property type="protein sequence ID" value="RPB29081.1"/>
    <property type="molecule type" value="Genomic_DNA"/>
</dbReference>
<reference evidence="4 5" key="1">
    <citation type="journal article" date="2018" name="Nat. Ecol. Evol.">
        <title>Pezizomycetes genomes reveal the molecular basis of ectomycorrhizal truffle lifestyle.</title>
        <authorList>
            <person name="Murat C."/>
            <person name="Payen T."/>
            <person name="Noel B."/>
            <person name="Kuo A."/>
            <person name="Morin E."/>
            <person name="Chen J."/>
            <person name="Kohler A."/>
            <person name="Krizsan K."/>
            <person name="Balestrini R."/>
            <person name="Da Silva C."/>
            <person name="Montanini B."/>
            <person name="Hainaut M."/>
            <person name="Levati E."/>
            <person name="Barry K.W."/>
            <person name="Belfiori B."/>
            <person name="Cichocki N."/>
            <person name="Clum A."/>
            <person name="Dockter R.B."/>
            <person name="Fauchery L."/>
            <person name="Guy J."/>
            <person name="Iotti M."/>
            <person name="Le Tacon F."/>
            <person name="Lindquist E.A."/>
            <person name="Lipzen A."/>
            <person name="Malagnac F."/>
            <person name="Mello A."/>
            <person name="Molinier V."/>
            <person name="Miyauchi S."/>
            <person name="Poulain J."/>
            <person name="Riccioni C."/>
            <person name="Rubini A."/>
            <person name="Sitrit Y."/>
            <person name="Splivallo R."/>
            <person name="Traeger S."/>
            <person name="Wang M."/>
            <person name="Zifcakova L."/>
            <person name="Wipf D."/>
            <person name="Zambonelli A."/>
            <person name="Paolocci F."/>
            <person name="Nowrousian M."/>
            <person name="Ottonello S."/>
            <person name="Baldrian P."/>
            <person name="Spatafora J.W."/>
            <person name="Henrissat B."/>
            <person name="Nagy L.G."/>
            <person name="Aury J.M."/>
            <person name="Wincker P."/>
            <person name="Grigoriev I.V."/>
            <person name="Bonfante P."/>
            <person name="Martin F.M."/>
        </authorList>
    </citation>
    <scope>NUCLEOTIDE SEQUENCE [LARGE SCALE GENOMIC DNA]</scope>
    <source>
        <strain evidence="4 5">ATCC MYA-4762</strain>
    </source>
</reference>
<dbReference type="GO" id="GO:0000398">
    <property type="term" value="P:mRNA splicing, via spliceosome"/>
    <property type="evidence" value="ECO:0007669"/>
    <property type="project" value="TreeGrafter"/>
</dbReference>
<dbReference type="InterPro" id="IPR006767">
    <property type="entry name" value="Cwf19-like_C_dom-2"/>
</dbReference>
<feature type="region of interest" description="Disordered" evidence="1">
    <location>
        <begin position="345"/>
        <end position="378"/>
    </location>
</feature>
<feature type="domain" description="Cwf19-like protein C-terminal" evidence="2">
    <location>
        <begin position="526"/>
        <end position="603"/>
    </location>
</feature>
<dbReference type="OrthoDB" id="444325at2759"/>
<dbReference type="InParanoid" id="A0A3N4M9U2"/>
<name>A0A3N4M9U2_9PEZI</name>
<dbReference type="GO" id="GO:0061632">
    <property type="term" value="F:RNA lariat debranching enzyme activator activity"/>
    <property type="evidence" value="ECO:0007669"/>
    <property type="project" value="TreeGrafter"/>
</dbReference>
<evidence type="ECO:0000256" key="1">
    <source>
        <dbReference type="SAM" id="MobiDB-lite"/>
    </source>
</evidence>
<evidence type="ECO:0000313" key="4">
    <source>
        <dbReference type="EMBL" id="RPB29081.1"/>
    </source>
</evidence>
<organism evidence="4 5">
    <name type="scientific">Terfezia boudieri ATCC MYA-4762</name>
    <dbReference type="NCBI Taxonomy" id="1051890"/>
    <lineage>
        <taxon>Eukaryota</taxon>
        <taxon>Fungi</taxon>
        <taxon>Dikarya</taxon>
        <taxon>Ascomycota</taxon>
        <taxon>Pezizomycotina</taxon>
        <taxon>Pezizomycetes</taxon>
        <taxon>Pezizales</taxon>
        <taxon>Pezizaceae</taxon>
        <taxon>Terfezia</taxon>
    </lineage>
</organism>
<dbReference type="SUPFAM" id="SSF54197">
    <property type="entry name" value="HIT-like"/>
    <property type="match status" value="1"/>
</dbReference>
<dbReference type="AlphaFoldDB" id="A0A3N4M9U2"/>
<evidence type="ECO:0008006" key="6">
    <source>
        <dbReference type="Google" id="ProtNLM"/>
    </source>
</evidence>
<dbReference type="InterPro" id="IPR040194">
    <property type="entry name" value="Cwf19-like"/>
</dbReference>
<evidence type="ECO:0000259" key="3">
    <source>
        <dbReference type="Pfam" id="PF04677"/>
    </source>
</evidence>
<dbReference type="STRING" id="1051890.A0A3N4M9U2"/>
<keyword evidence="5" id="KW-1185">Reference proteome</keyword>
<accession>A0A3N4M9U2</accession>
<evidence type="ECO:0000259" key="2">
    <source>
        <dbReference type="Pfam" id="PF04676"/>
    </source>
</evidence>
<dbReference type="GO" id="GO:0071014">
    <property type="term" value="C:post-mRNA release spliceosomal complex"/>
    <property type="evidence" value="ECO:0007669"/>
    <property type="project" value="TreeGrafter"/>
</dbReference>
<feature type="domain" description="Cwf19-like C-terminal" evidence="3">
    <location>
        <begin position="375"/>
        <end position="502"/>
    </location>
</feature>
<dbReference type="InterPro" id="IPR006768">
    <property type="entry name" value="Cwf19-like_C_dom-1"/>
</dbReference>
<dbReference type="FunCoup" id="A0A3N4M9U2">
    <property type="interactions" value="1126"/>
</dbReference>
<dbReference type="PANTHER" id="PTHR12072:SF4">
    <property type="entry name" value="CWF19-LIKE PROTEIN 1"/>
    <property type="match status" value="1"/>
</dbReference>
<dbReference type="InterPro" id="IPR036265">
    <property type="entry name" value="HIT-like_sf"/>
</dbReference>
<protein>
    <recommendedName>
        <fullName evidence="6">CwfJ domain-containing protein</fullName>
    </recommendedName>
</protein>
<feature type="region of interest" description="Disordered" evidence="1">
    <location>
        <begin position="293"/>
        <end position="325"/>
    </location>
</feature>